<gene>
    <name evidence="1" type="ORF">SY89_01420</name>
</gene>
<sequence length="150" mass="16880">MGVYGAVQELYEGGLGKVGEHLYNYGTPVWDKEWDVLVVLDTCRPDLLQEVSNEYDFLAGYDTSQSINSLGSRSPEWIRKTFDPDEHADSLAKTAYVSANPHTRDIPDPESLFLLDEVWKYAWDEQWGNVPRRISPTVPSPSPVSTSQTA</sequence>
<dbReference type="OrthoDB" id="100846at2157"/>
<dbReference type="EMBL" id="LGUC01000001">
    <property type="protein sequence ID" value="KPN30684.1"/>
    <property type="molecule type" value="Genomic_DNA"/>
</dbReference>
<evidence type="ECO:0000313" key="2">
    <source>
        <dbReference type="Proteomes" id="UP000050535"/>
    </source>
</evidence>
<dbReference type="PATRIC" id="fig|699431.3.peg.1453"/>
<organism evidence="1 2">
    <name type="scientific">Halolamina pelagica</name>
    <dbReference type="NCBI Taxonomy" id="699431"/>
    <lineage>
        <taxon>Archaea</taxon>
        <taxon>Methanobacteriati</taxon>
        <taxon>Methanobacteriota</taxon>
        <taxon>Stenosarchaea group</taxon>
        <taxon>Halobacteria</taxon>
        <taxon>Halobacteriales</taxon>
        <taxon>Haloferacaceae</taxon>
    </lineage>
</organism>
<keyword evidence="2" id="KW-1185">Reference proteome</keyword>
<evidence type="ECO:0000313" key="1">
    <source>
        <dbReference type="EMBL" id="KPN30684.1"/>
    </source>
</evidence>
<proteinExistence type="predicted"/>
<dbReference type="RefSeq" id="WP_080506609.1">
    <property type="nucleotide sequence ID" value="NZ_LGUC01000001.1"/>
</dbReference>
<dbReference type="AlphaFoldDB" id="A0A0P7GB12"/>
<accession>A0A0P7GB12</accession>
<dbReference type="STRING" id="699431.SY89_01420"/>
<comment type="caution">
    <text evidence="1">The sequence shown here is derived from an EMBL/GenBank/DDBJ whole genome shotgun (WGS) entry which is preliminary data.</text>
</comment>
<dbReference type="Proteomes" id="UP000050535">
    <property type="component" value="Unassembled WGS sequence"/>
</dbReference>
<reference evidence="2" key="1">
    <citation type="submission" date="2013-11" db="EMBL/GenBank/DDBJ databases">
        <authorList>
            <person name="Hoang H.T."/>
            <person name="Killian M.L."/>
            <person name="Madson D.M."/>
            <person name="Arruda P.H.E."/>
            <person name="Sun D."/>
            <person name="Schwartz K.J."/>
            <person name="Yoon K."/>
        </authorList>
    </citation>
    <scope>NUCLEOTIDE SEQUENCE [LARGE SCALE GENOMIC DNA]</scope>
    <source>
        <strain evidence="2">CDK2</strain>
    </source>
</reference>
<protein>
    <submittedName>
        <fullName evidence="1">Uncharacterized protein</fullName>
    </submittedName>
</protein>
<name>A0A0P7GB12_9EURY</name>